<name>A0AAD9R2J6_ACRCE</name>
<comment type="caution">
    <text evidence="2">The sequence shown here is derived from an EMBL/GenBank/DDBJ whole genome shotgun (WGS) entry which is preliminary data.</text>
</comment>
<dbReference type="AlphaFoldDB" id="A0AAD9R2J6"/>
<proteinExistence type="predicted"/>
<dbReference type="Gene3D" id="3.40.50.790">
    <property type="match status" value="1"/>
</dbReference>
<feature type="compositionally biased region" description="Basic and acidic residues" evidence="1">
    <location>
        <begin position="1"/>
        <end position="11"/>
    </location>
</feature>
<evidence type="ECO:0000256" key="1">
    <source>
        <dbReference type="SAM" id="MobiDB-lite"/>
    </source>
</evidence>
<dbReference type="PANTHER" id="PTHR23105">
    <property type="entry name" value="RIBOSOMAL PROTEIN L7AE FAMILY MEMBER"/>
    <property type="match status" value="1"/>
</dbReference>
<dbReference type="InterPro" id="IPR016095">
    <property type="entry name" value="Ribosomal_uL1_3-a/b-sand"/>
</dbReference>
<gene>
    <name evidence="2" type="ORF">P5673_003248</name>
</gene>
<accession>A0AAD9R2J6</accession>
<dbReference type="EMBL" id="JARQWQ010000005">
    <property type="protein sequence ID" value="KAK2571842.1"/>
    <property type="molecule type" value="Genomic_DNA"/>
</dbReference>
<dbReference type="CDD" id="cd00403">
    <property type="entry name" value="Ribosomal_L1"/>
    <property type="match status" value="1"/>
</dbReference>
<dbReference type="InterPro" id="IPR028364">
    <property type="entry name" value="Ribosomal_uL1/biogenesis"/>
</dbReference>
<dbReference type="Gene3D" id="3.30.190.20">
    <property type="match status" value="1"/>
</dbReference>
<dbReference type="Proteomes" id="UP001249851">
    <property type="component" value="Unassembled WGS sequence"/>
</dbReference>
<sequence length="247" mass="27838">MADSTKRREAESQLDVKQYVSTKEEKPNPFKEHDNILLILALKKIPEKGKKPKKIRLPHSLHSDKVGICLFAKDKNYSEMKTMLKENDVPVNKKKYYSFEAKRNLCALYDVFLCDEAIYHLLPQVLGKTFFSRKKYPVPIDLSESRLSVKQQIAGVIKCSLLLLGHGTCSATKVAHTRQTAEEAVENVVAAVAEITKIVPQGWSNIQSLNLKTTDSVALPIYNSLPDNSSVAETSEPPKKKKKKKEE</sequence>
<evidence type="ECO:0000313" key="2">
    <source>
        <dbReference type="EMBL" id="KAK2571842.1"/>
    </source>
</evidence>
<dbReference type="InterPro" id="IPR050257">
    <property type="entry name" value="eL8/uL1-like"/>
</dbReference>
<dbReference type="SUPFAM" id="SSF56808">
    <property type="entry name" value="Ribosomal protein L1"/>
    <property type="match status" value="1"/>
</dbReference>
<feature type="region of interest" description="Disordered" evidence="1">
    <location>
        <begin position="1"/>
        <end position="29"/>
    </location>
</feature>
<dbReference type="InterPro" id="IPR023674">
    <property type="entry name" value="Ribosomal_uL1-like"/>
</dbReference>
<organism evidence="2 3">
    <name type="scientific">Acropora cervicornis</name>
    <name type="common">Staghorn coral</name>
    <dbReference type="NCBI Taxonomy" id="6130"/>
    <lineage>
        <taxon>Eukaryota</taxon>
        <taxon>Metazoa</taxon>
        <taxon>Cnidaria</taxon>
        <taxon>Anthozoa</taxon>
        <taxon>Hexacorallia</taxon>
        <taxon>Scleractinia</taxon>
        <taxon>Astrocoeniina</taxon>
        <taxon>Acroporidae</taxon>
        <taxon>Acropora</taxon>
    </lineage>
</organism>
<reference evidence="2" key="1">
    <citation type="journal article" date="2023" name="G3 (Bethesda)">
        <title>Whole genome assembly and annotation of the endangered Caribbean coral Acropora cervicornis.</title>
        <authorList>
            <person name="Selwyn J.D."/>
            <person name="Vollmer S.V."/>
        </authorList>
    </citation>
    <scope>NUCLEOTIDE SEQUENCE</scope>
    <source>
        <strain evidence="2">K2</strain>
    </source>
</reference>
<evidence type="ECO:0000313" key="3">
    <source>
        <dbReference type="Proteomes" id="UP001249851"/>
    </source>
</evidence>
<reference evidence="2" key="2">
    <citation type="journal article" date="2023" name="Science">
        <title>Genomic signatures of disease resistance in endangered staghorn corals.</title>
        <authorList>
            <person name="Vollmer S.V."/>
            <person name="Selwyn J.D."/>
            <person name="Despard B.A."/>
            <person name="Roesel C.L."/>
        </authorList>
    </citation>
    <scope>NUCLEOTIDE SEQUENCE</scope>
    <source>
        <tissue evidence="2">Whole Organism</tissue>
    </source>
</reference>
<dbReference type="Pfam" id="PF00687">
    <property type="entry name" value="Ribosomal_L1"/>
    <property type="match status" value="1"/>
</dbReference>
<dbReference type="GO" id="GO:0003723">
    <property type="term" value="F:RNA binding"/>
    <property type="evidence" value="ECO:0007669"/>
    <property type="project" value="InterPro"/>
</dbReference>
<feature type="region of interest" description="Disordered" evidence="1">
    <location>
        <begin position="225"/>
        <end position="247"/>
    </location>
</feature>
<protein>
    <submittedName>
        <fullName evidence="2">Ribosomal L1 domain-containing protein 1</fullName>
    </submittedName>
</protein>
<keyword evidence="3" id="KW-1185">Reference proteome</keyword>